<reference evidence="1" key="1">
    <citation type="submission" date="2020-05" db="EMBL/GenBank/DDBJ databases">
        <authorList>
            <person name="Wang L."/>
            <person name="Shao Z."/>
        </authorList>
    </citation>
    <scope>NUCLEOTIDE SEQUENCE</scope>
    <source>
        <strain evidence="1">MCCC 1A05776</strain>
    </source>
</reference>
<proteinExistence type="predicted"/>
<name>A0AAW4YX75_9GAMM</name>
<dbReference type="Proteomes" id="UP001320178">
    <property type="component" value="Unassembled WGS sequence"/>
</dbReference>
<reference evidence="1" key="2">
    <citation type="journal article" date="2021" name="Front. Microbiol.">
        <title>Aerobic Denitrification and Heterotrophic Sulfur Oxidation in the Genus Halomonas Revealed by Six Novel Species Characterizations and Genome-Based Analysis.</title>
        <authorList>
            <person name="Wang L."/>
            <person name="Shao Z."/>
        </authorList>
    </citation>
    <scope>NUCLEOTIDE SEQUENCE</scope>
    <source>
        <strain evidence="1">MCCC 1A05776</strain>
    </source>
</reference>
<accession>A0AAW4YX75</accession>
<comment type="caution">
    <text evidence="1">The sequence shown here is derived from an EMBL/GenBank/DDBJ whole genome shotgun (WGS) entry which is preliminary data.</text>
</comment>
<organism evidence="1 2">
    <name type="scientific">Billgrantia desiderata</name>
    <dbReference type="NCBI Taxonomy" id="52021"/>
    <lineage>
        <taxon>Bacteria</taxon>
        <taxon>Pseudomonadati</taxon>
        <taxon>Pseudomonadota</taxon>
        <taxon>Gammaproteobacteria</taxon>
        <taxon>Oceanospirillales</taxon>
        <taxon>Halomonadaceae</taxon>
        <taxon>Billgrantia</taxon>
    </lineage>
</organism>
<dbReference type="RefSeq" id="WP_234240503.1">
    <property type="nucleotide sequence ID" value="NZ_JABFTS010000009.1"/>
</dbReference>
<dbReference type="AlphaFoldDB" id="A0AAW4YX75"/>
<dbReference type="EMBL" id="JABFTS010000009">
    <property type="protein sequence ID" value="MCE8053166.1"/>
    <property type="molecule type" value="Genomic_DNA"/>
</dbReference>
<gene>
    <name evidence="1" type="ORF">HOP61_17890</name>
</gene>
<evidence type="ECO:0000313" key="1">
    <source>
        <dbReference type="EMBL" id="MCE8053166.1"/>
    </source>
</evidence>
<protein>
    <submittedName>
        <fullName evidence="1">Uncharacterized protein</fullName>
    </submittedName>
</protein>
<evidence type="ECO:0000313" key="2">
    <source>
        <dbReference type="Proteomes" id="UP001320178"/>
    </source>
</evidence>
<sequence length="298" mass="31989">MARLPDMVVTAAASGREVGPLWDGINDTLIASIYEVNHHGDKLYENGSVLRCLFVDDANLEATFNWQSPFENSGTGSLTPSLSAMLQSGMIQPIVESVRGMLSSDEREKFDGATPGGWADKTAGAAEHARGRTGITKLNSTQVFTGMAPIKLTVNIMLRAWRDPEAEVEAAINLLMDWALPRHLAAEGTLLTAALDWAGSQNKTAESLVEAALPSEVPALLAIQYKKRTFAPLVIESIGLPLNSPSDKDGRFVQIQIPVTFSTLTAWDGASWEGAQPPNGFNSSHGGLYGNVQGLSRR</sequence>